<keyword evidence="5" id="KW-1185">Reference proteome</keyword>
<evidence type="ECO:0000313" key="4">
    <source>
        <dbReference type="EMBL" id="KAK9876209.1"/>
    </source>
</evidence>
<evidence type="ECO:0000313" key="5">
    <source>
        <dbReference type="Proteomes" id="UP001431783"/>
    </source>
</evidence>
<dbReference type="Pfam" id="PF04991">
    <property type="entry name" value="LicD"/>
    <property type="match status" value="1"/>
</dbReference>
<organism evidence="4 5">
    <name type="scientific">Henosepilachna vigintioctopunctata</name>
    <dbReference type="NCBI Taxonomy" id="420089"/>
    <lineage>
        <taxon>Eukaryota</taxon>
        <taxon>Metazoa</taxon>
        <taxon>Ecdysozoa</taxon>
        <taxon>Arthropoda</taxon>
        <taxon>Hexapoda</taxon>
        <taxon>Insecta</taxon>
        <taxon>Pterygota</taxon>
        <taxon>Neoptera</taxon>
        <taxon>Endopterygota</taxon>
        <taxon>Coleoptera</taxon>
        <taxon>Polyphaga</taxon>
        <taxon>Cucujiformia</taxon>
        <taxon>Coccinelloidea</taxon>
        <taxon>Coccinellidae</taxon>
        <taxon>Epilachninae</taxon>
        <taxon>Epilachnini</taxon>
        <taxon>Henosepilachna</taxon>
    </lineage>
</organism>
<dbReference type="EMBL" id="JARQZJ010000035">
    <property type="protein sequence ID" value="KAK9876209.1"/>
    <property type="molecule type" value="Genomic_DNA"/>
</dbReference>
<protein>
    <recommendedName>
        <fullName evidence="6">Fukutin</fullName>
    </recommendedName>
</protein>
<name>A0AAW1UA71_9CUCU</name>
<keyword evidence="1" id="KW-0472">Membrane</keyword>
<dbReference type="InterPro" id="IPR052613">
    <property type="entry name" value="LicD_transferase"/>
</dbReference>
<gene>
    <name evidence="4" type="ORF">WA026_011340</name>
</gene>
<dbReference type="GO" id="GO:0035269">
    <property type="term" value="P:protein O-linked glycosylation via mannose"/>
    <property type="evidence" value="ECO:0007669"/>
    <property type="project" value="TreeGrafter"/>
</dbReference>
<dbReference type="InterPro" id="IPR007074">
    <property type="entry name" value="LicD/FKTN/FKRP_NTP_transf"/>
</dbReference>
<feature type="domain" description="LicD/FKTN/FKRP nucleotidyltransferase" evidence="2">
    <location>
        <begin position="203"/>
        <end position="241"/>
    </location>
</feature>
<dbReference type="PANTHER" id="PTHR13627">
    <property type="entry name" value="FUKUTIN RELATED PROTEIN"/>
    <property type="match status" value="1"/>
</dbReference>
<proteinExistence type="predicted"/>
<dbReference type="PANTHER" id="PTHR13627:SF31">
    <property type="entry name" value="RIBITOL 5-PHOSPHATE TRANSFERASE FKRP"/>
    <property type="match status" value="1"/>
</dbReference>
<feature type="domain" description="FKRP stem" evidence="3">
    <location>
        <begin position="56"/>
        <end position="100"/>
    </location>
</feature>
<dbReference type="Pfam" id="PF22921">
    <property type="entry name" value="FKRP_N"/>
    <property type="match status" value="1"/>
</dbReference>
<evidence type="ECO:0000256" key="1">
    <source>
        <dbReference type="SAM" id="Phobius"/>
    </source>
</evidence>
<dbReference type="Proteomes" id="UP001431783">
    <property type="component" value="Unassembled WGS sequence"/>
</dbReference>
<evidence type="ECO:0000259" key="2">
    <source>
        <dbReference type="Pfam" id="PF04991"/>
    </source>
</evidence>
<comment type="caution">
    <text evidence="4">The sequence shown here is derived from an EMBL/GenBank/DDBJ whole genome shotgun (WGS) entry which is preliminary data.</text>
</comment>
<keyword evidence="1" id="KW-0812">Transmembrane</keyword>
<dbReference type="GO" id="GO:0005794">
    <property type="term" value="C:Golgi apparatus"/>
    <property type="evidence" value="ECO:0007669"/>
    <property type="project" value="TreeGrafter"/>
</dbReference>
<dbReference type="AlphaFoldDB" id="A0AAW1UA71"/>
<evidence type="ECO:0000259" key="3">
    <source>
        <dbReference type="Pfam" id="PF22921"/>
    </source>
</evidence>
<reference evidence="4 5" key="1">
    <citation type="submission" date="2023-03" db="EMBL/GenBank/DDBJ databases">
        <title>Genome insight into feeding habits of ladybird beetles.</title>
        <authorList>
            <person name="Li H.-S."/>
            <person name="Huang Y.-H."/>
            <person name="Pang H."/>
        </authorList>
    </citation>
    <scope>NUCLEOTIDE SEQUENCE [LARGE SCALE GENOMIC DNA]</scope>
    <source>
        <strain evidence="4">SYSU_2023b</strain>
        <tissue evidence="4">Whole body</tissue>
    </source>
</reference>
<evidence type="ECO:0008006" key="6">
    <source>
        <dbReference type="Google" id="ProtNLM"/>
    </source>
</evidence>
<feature type="transmembrane region" description="Helical" evidence="1">
    <location>
        <begin position="7"/>
        <end position="25"/>
    </location>
</feature>
<accession>A0AAW1UA71</accession>
<sequence length="361" mass="42693">MRIKYSKLIAFIIVFVNIVLVFYALRLFNHYHKFVSGPTIIFQNVKPEALINYKYSQKNIGKLITVIIREFETHENDVSATVDSILKILPNAEIYILFDKVFIVKSGLFHEGRTPLRTHYAKWKFKQIVQDRFKRLYDLFKIKLVAREGRTEWYGCNRETPRCFEEVLDSMPSYLYENKWTPPCCLAHLQKTAKYILEVLDHAGIRYWLESGSLLGAVRSADVLPWDHKVDIGFINDDTNRCRWLQIAQNRSVIDNRGFFWEKILAGNLFRIYFSKYNKIFVNLIPFFHKNGTMSRDIFYDSYRNMEFSDNFLHPMSSIEFIGKNVPCPNNVRSFLELKFGKGCIEHPEYPNPIKMKFPEN</sequence>
<dbReference type="InterPro" id="IPR055105">
    <property type="entry name" value="FKRP_N"/>
</dbReference>
<keyword evidence="1" id="KW-1133">Transmembrane helix</keyword>